<feature type="transmembrane region" description="Helical" evidence="8">
    <location>
        <begin position="302"/>
        <end position="320"/>
    </location>
</feature>
<dbReference type="PROSITE" id="PS00216">
    <property type="entry name" value="SUGAR_TRANSPORT_1"/>
    <property type="match status" value="1"/>
</dbReference>
<protein>
    <submittedName>
        <fullName evidence="10">Major facilitator superfamily (MFS) transporter</fullName>
    </submittedName>
</protein>
<dbReference type="eggNOG" id="COG2814">
    <property type="taxonomic scope" value="Bacteria"/>
</dbReference>
<accession>Q1ISJ8</accession>
<evidence type="ECO:0000256" key="2">
    <source>
        <dbReference type="ARBA" id="ARBA00008335"/>
    </source>
</evidence>
<dbReference type="PROSITE" id="PS50850">
    <property type="entry name" value="MFS"/>
    <property type="match status" value="1"/>
</dbReference>
<dbReference type="Proteomes" id="UP000002432">
    <property type="component" value="Chromosome"/>
</dbReference>
<dbReference type="STRING" id="204669.Acid345_1149"/>
<evidence type="ECO:0000256" key="3">
    <source>
        <dbReference type="ARBA" id="ARBA00022448"/>
    </source>
</evidence>
<comment type="subcellular location">
    <subcellularLocation>
        <location evidence="1">Cell membrane</location>
        <topology evidence="1">Multi-pass membrane protein</topology>
    </subcellularLocation>
</comment>
<dbReference type="InterPro" id="IPR005829">
    <property type="entry name" value="Sugar_transporter_CS"/>
</dbReference>
<evidence type="ECO:0000256" key="1">
    <source>
        <dbReference type="ARBA" id="ARBA00004651"/>
    </source>
</evidence>
<keyword evidence="4" id="KW-1003">Cell membrane</keyword>
<feature type="transmembrane region" description="Helical" evidence="8">
    <location>
        <begin position="279"/>
        <end position="296"/>
    </location>
</feature>
<name>Q1ISJ8_KORVE</name>
<keyword evidence="6 8" id="KW-1133">Transmembrane helix</keyword>
<dbReference type="GO" id="GO:0022857">
    <property type="term" value="F:transmembrane transporter activity"/>
    <property type="evidence" value="ECO:0007669"/>
    <property type="project" value="InterPro"/>
</dbReference>
<keyword evidence="11" id="KW-1185">Reference proteome</keyword>
<keyword evidence="3" id="KW-0813">Transport</keyword>
<dbReference type="CDD" id="cd17324">
    <property type="entry name" value="MFS_NepI_like"/>
    <property type="match status" value="1"/>
</dbReference>
<dbReference type="PANTHER" id="PTHR43271:SF2">
    <property type="entry name" value="BLL2771 PROTEIN"/>
    <property type="match status" value="1"/>
</dbReference>
<dbReference type="InterPro" id="IPR036259">
    <property type="entry name" value="MFS_trans_sf"/>
</dbReference>
<keyword evidence="5 8" id="KW-0812">Transmembrane</keyword>
<evidence type="ECO:0000256" key="7">
    <source>
        <dbReference type="ARBA" id="ARBA00023136"/>
    </source>
</evidence>
<feature type="transmembrane region" description="Helical" evidence="8">
    <location>
        <begin position="340"/>
        <end position="360"/>
    </location>
</feature>
<dbReference type="EMBL" id="CP000360">
    <property type="protein sequence ID" value="ABF40152.1"/>
    <property type="molecule type" value="Genomic_DNA"/>
</dbReference>
<dbReference type="Gene3D" id="1.20.1250.20">
    <property type="entry name" value="MFS general substrate transporter like domains"/>
    <property type="match status" value="1"/>
</dbReference>
<feature type="domain" description="Major facilitator superfamily (MFS) profile" evidence="9">
    <location>
        <begin position="15"/>
        <end position="393"/>
    </location>
</feature>
<feature type="transmembrane region" description="Helical" evidence="8">
    <location>
        <begin position="217"/>
        <end position="241"/>
    </location>
</feature>
<sequence length="407" mass="43395">MNSSAPNPDRSTSMSLIAVMLAGACTFLNVYCTQPLLPFLRRLFHASELQVSLTVSATTFGVAIAAPIVGLMAERIGRKKVIVPALFWLTVPTLLAATSTGIWSMVLWRFLQGICVPGIIAVMIAYIGEEFSGINVGSVMASYVTGTVFGGFLGRFIAGLVATHWHWRAAFVVIGVINLCGAIAVRQWLPKARNFKKAEDINATLNDMRMHLRNPRLLATVAMGFGVLFSLVGAFTYVNFYLAAPPFHLSSAALGTIFCVYLLGLIITPLSGRFLDRSGFRNTAIVATAFALTGLACTLSQHLSIVIVGLALFSSGIFIYQAAATVQTGINAGRARSSAAGLYVTLYYIGGSVGATALGWVWLWRGWHACVAAIAVASLLTLVCAFLSSSPTERIPARVVTESAEVS</sequence>
<feature type="transmembrane region" description="Helical" evidence="8">
    <location>
        <begin position="110"/>
        <end position="128"/>
    </location>
</feature>
<feature type="transmembrane region" description="Helical" evidence="8">
    <location>
        <begin position="12"/>
        <end position="31"/>
    </location>
</feature>
<evidence type="ECO:0000256" key="8">
    <source>
        <dbReference type="SAM" id="Phobius"/>
    </source>
</evidence>
<evidence type="ECO:0000313" key="10">
    <source>
        <dbReference type="EMBL" id="ABF40152.1"/>
    </source>
</evidence>
<dbReference type="Pfam" id="PF07690">
    <property type="entry name" value="MFS_1"/>
    <property type="match status" value="1"/>
</dbReference>
<evidence type="ECO:0000313" key="11">
    <source>
        <dbReference type="Proteomes" id="UP000002432"/>
    </source>
</evidence>
<proteinExistence type="inferred from homology"/>
<feature type="transmembrane region" description="Helical" evidence="8">
    <location>
        <begin position="167"/>
        <end position="189"/>
    </location>
</feature>
<evidence type="ECO:0000256" key="5">
    <source>
        <dbReference type="ARBA" id="ARBA00022692"/>
    </source>
</evidence>
<feature type="transmembrane region" description="Helical" evidence="8">
    <location>
        <begin position="140"/>
        <end position="161"/>
    </location>
</feature>
<feature type="transmembrane region" description="Helical" evidence="8">
    <location>
        <begin position="51"/>
        <end position="73"/>
    </location>
</feature>
<feature type="transmembrane region" description="Helical" evidence="8">
    <location>
        <begin position="85"/>
        <end position="104"/>
    </location>
</feature>
<dbReference type="InterPro" id="IPR011701">
    <property type="entry name" value="MFS"/>
</dbReference>
<dbReference type="SUPFAM" id="SSF103473">
    <property type="entry name" value="MFS general substrate transporter"/>
    <property type="match status" value="1"/>
</dbReference>
<feature type="transmembrane region" description="Helical" evidence="8">
    <location>
        <begin position="366"/>
        <end position="388"/>
    </location>
</feature>
<dbReference type="PANTHER" id="PTHR43271">
    <property type="entry name" value="BLL2771 PROTEIN"/>
    <property type="match status" value="1"/>
</dbReference>
<dbReference type="KEGG" id="aba:Acid345_1149"/>
<evidence type="ECO:0000259" key="9">
    <source>
        <dbReference type="PROSITE" id="PS50850"/>
    </source>
</evidence>
<dbReference type="HOGENOM" id="CLU_001265_19_3_0"/>
<comment type="similarity">
    <text evidence="2">Belongs to the major facilitator superfamily.</text>
</comment>
<dbReference type="AlphaFoldDB" id="Q1ISJ8"/>
<reference evidence="10 11" key="1">
    <citation type="journal article" date="2009" name="Appl. Environ. Microbiol.">
        <title>Three genomes from the phylum Acidobacteria provide insight into the lifestyles of these microorganisms in soils.</title>
        <authorList>
            <person name="Ward N.L."/>
            <person name="Challacombe J.F."/>
            <person name="Janssen P.H."/>
            <person name="Henrissat B."/>
            <person name="Coutinho P.M."/>
            <person name="Wu M."/>
            <person name="Xie G."/>
            <person name="Haft D.H."/>
            <person name="Sait M."/>
            <person name="Badger J."/>
            <person name="Barabote R.D."/>
            <person name="Bradley B."/>
            <person name="Brettin T.S."/>
            <person name="Brinkac L.M."/>
            <person name="Bruce D."/>
            <person name="Creasy T."/>
            <person name="Daugherty S.C."/>
            <person name="Davidsen T.M."/>
            <person name="DeBoy R.T."/>
            <person name="Detter J.C."/>
            <person name="Dodson R.J."/>
            <person name="Durkin A.S."/>
            <person name="Ganapathy A."/>
            <person name="Gwinn-Giglio M."/>
            <person name="Han C.S."/>
            <person name="Khouri H."/>
            <person name="Kiss H."/>
            <person name="Kothari S.P."/>
            <person name="Madupu R."/>
            <person name="Nelson K.E."/>
            <person name="Nelson W.C."/>
            <person name="Paulsen I."/>
            <person name="Penn K."/>
            <person name="Ren Q."/>
            <person name="Rosovitz M.J."/>
            <person name="Selengut J.D."/>
            <person name="Shrivastava S."/>
            <person name="Sullivan S.A."/>
            <person name="Tapia R."/>
            <person name="Thompson L.S."/>
            <person name="Watkins K.L."/>
            <person name="Yang Q."/>
            <person name="Yu C."/>
            <person name="Zafar N."/>
            <person name="Zhou L."/>
            <person name="Kuske C.R."/>
        </authorList>
    </citation>
    <scope>NUCLEOTIDE SEQUENCE [LARGE SCALE GENOMIC DNA]</scope>
    <source>
        <strain evidence="10 11">Ellin345</strain>
    </source>
</reference>
<keyword evidence="7 8" id="KW-0472">Membrane</keyword>
<gene>
    <name evidence="10" type="ordered locus">Acid345_1149</name>
</gene>
<evidence type="ECO:0000256" key="4">
    <source>
        <dbReference type="ARBA" id="ARBA00022475"/>
    </source>
</evidence>
<feature type="transmembrane region" description="Helical" evidence="8">
    <location>
        <begin position="247"/>
        <end position="267"/>
    </location>
</feature>
<dbReference type="InterPro" id="IPR020846">
    <property type="entry name" value="MFS_dom"/>
</dbReference>
<evidence type="ECO:0000256" key="6">
    <source>
        <dbReference type="ARBA" id="ARBA00022989"/>
    </source>
</evidence>
<organism evidence="10 11">
    <name type="scientific">Koribacter versatilis (strain Ellin345)</name>
    <dbReference type="NCBI Taxonomy" id="204669"/>
    <lineage>
        <taxon>Bacteria</taxon>
        <taxon>Pseudomonadati</taxon>
        <taxon>Acidobacteriota</taxon>
        <taxon>Terriglobia</taxon>
        <taxon>Terriglobales</taxon>
        <taxon>Candidatus Korobacteraceae</taxon>
        <taxon>Candidatus Korobacter</taxon>
    </lineage>
</organism>
<dbReference type="EnsemblBacteria" id="ABF40152">
    <property type="protein sequence ID" value="ABF40152"/>
    <property type="gene ID" value="Acid345_1149"/>
</dbReference>
<dbReference type="GO" id="GO:0005886">
    <property type="term" value="C:plasma membrane"/>
    <property type="evidence" value="ECO:0007669"/>
    <property type="project" value="UniProtKB-SubCell"/>
</dbReference>